<dbReference type="AlphaFoldDB" id="G7DU59"/>
<sequence>MSLYEVSGEPAEGSLLAFHKTETKITRPEWAKLGCVDAAAQISVGVKDILAVVYDSDETALLLYADAARAAIDTSKPSGSTLRALVLAQSSWASLKQHVPSELIHELSSSTAPVHLVVNPSASQGRARVIAERIVVSLLRALGRQSQVHITQSAAQIKDELAPALLRLGEHTQILVCGGDGTMSELLNGLAAQPIRNVSLELATLPVGTANAFDAWLHPPEQLQKYHPRLFAGLLDLVTLRHKPVALTMAKSVISPSGSTQYAHVVVSFALHASILHDAEKMRQQHPGIDRFKLAAMQNVTEWHAGTLEIKGQDIQLYSPASKSFTSCDGPVTLDGPFLYLASSLIDRFEPTFIVDPLRRDAPAGTIDLVLMRPSQSGHDISNASKTTREMVAGTMGKVFEAMYNGGKHIDSPHVEIYRCTTFTFTPRDQTSEKHGLVCNDGTLEKIPAGGSVTVTTHAFPSIEIY</sequence>
<dbReference type="InterPro" id="IPR050187">
    <property type="entry name" value="Lipid_Phosphate_FormReg"/>
</dbReference>
<feature type="domain" description="DAGKc" evidence="1">
    <location>
        <begin position="109"/>
        <end position="244"/>
    </location>
</feature>
<dbReference type="Pfam" id="PF00781">
    <property type="entry name" value="DAGK_cat"/>
    <property type="match status" value="1"/>
</dbReference>
<dbReference type="PANTHER" id="PTHR12358:SF105">
    <property type="entry name" value="DAGKC DOMAIN-CONTAINING PROTEIN"/>
    <property type="match status" value="1"/>
</dbReference>
<dbReference type="Proteomes" id="UP000009131">
    <property type="component" value="Unassembled WGS sequence"/>
</dbReference>
<dbReference type="PANTHER" id="PTHR12358">
    <property type="entry name" value="SPHINGOSINE KINASE"/>
    <property type="match status" value="1"/>
</dbReference>
<dbReference type="OrthoDB" id="336240at2759"/>
<dbReference type="eggNOG" id="ENOG502S4SP">
    <property type="taxonomic scope" value="Eukaryota"/>
</dbReference>
<dbReference type="PROSITE" id="PS50146">
    <property type="entry name" value="DAGK"/>
    <property type="match status" value="1"/>
</dbReference>
<organism evidence="2 3">
    <name type="scientific">Mixia osmundae (strain CBS 9802 / IAM 14324 / JCM 22182 / KY 12970)</name>
    <dbReference type="NCBI Taxonomy" id="764103"/>
    <lineage>
        <taxon>Eukaryota</taxon>
        <taxon>Fungi</taxon>
        <taxon>Dikarya</taxon>
        <taxon>Basidiomycota</taxon>
        <taxon>Pucciniomycotina</taxon>
        <taxon>Mixiomycetes</taxon>
        <taxon>Mixiales</taxon>
        <taxon>Mixiaceae</taxon>
        <taxon>Mixia</taxon>
    </lineage>
</organism>
<dbReference type="InterPro" id="IPR016064">
    <property type="entry name" value="NAD/diacylglycerol_kinase_sf"/>
</dbReference>
<dbReference type="STRING" id="764103.G7DU59"/>
<evidence type="ECO:0000259" key="1">
    <source>
        <dbReference type="PROSITE" id="PS50146"/>
    </source>
</evidence>
<evidence type="ECO:0000313" key="3">
    <source>
        <dbReference type="Proteomes" id="UP000009131"/>
    </source>
</evidence>
<dbReference type="InParanoid" id="G7DU59"/>
<dbReference type="GO" id="GO:0005737">
    <property type="term" value="C:cytoplasm"/>
    <property type="evidence" value="ECO:0007669"/>
    <property type="project" value="TreeGrafter"/>
</dbReference>
<name>G7DU59_MIXOS</name>
<dbReference type="GO" id="GO:0046512">
    <property type="term" value="P:sphingosine biosynthetic process"/>
    <property type="evidence" value="ECO:0007669"/>
    <property type="project" value="TreeGrafter"/>
</dbReference>
<dbReference type="InterPro" id="IPR017438">
    <property type="entry name" value="ATP-NAD_kinase_N"/>
</dbReference>
<dbReference type="HOGENOM" id="CLU_586713_0_0_1"/>
<reference evidence="2 3" key="1">
    <citation type="journal article" date="2011" name="J. Gen. Appl. Microbiol.">
        <title>Draft genome sequencing of the enigmatic basidiomycete Mixia osmundae.</title>
        <authorList>
            <person name="Nishida H."/>
            <person name="Nagatsuka Y."/>
            <person name="Sugiyama J."/>
        </authorList>
    </citation>
    <scope>NUCLEOTIDE SEQUENCE [LARGE SCALE GENOMIC DNA]</scope>
    <source>
        <strain evidence="3">CBS 9802 / IAM 14324 / JCM 22182 / KY 12970</strain>
    </source>
</reference>
<dbReference type="SUPFAM" id="SSF111331">
    <property type="entry name" value="NAD kinase/diacylglycerol kinase-like"/>
    <property type="match status" value="1"/>
</dbReference>
<dbReference type="Gene3D" id="2.60.200.40">
    <property type="match status" value="1"/>
</dbReference>
<keyword evidence="3" id="KW-1185">Reference proteome</keyword>
<comment type="caution">
    <text evidence="2">The sequence shown here is derived from an EMBL/GenBank/DDBJ whole genome shotgun (WGS) entry which is preliminary data.</text>
</comment>
<dbReference type="RefSeq" id="XP_014569558.1">
    <property type="nucleotide sequence ID" value="XM_014714072.1"/>
</dbReference>
<dbReference type="InterPro" id="IPR001206">
    <property type="entry name" value="Diacylglycerol_kinase_cat_dom"/>
</dbReference>
<accession>G7DU59</accession>
<dbReference type="GO" id="GO:0001727">
    <property type="term" value="F:lipid kinase activity"/>
    <property type="evidence" value="ECO:0007669"/>
    <property type="project" value="TreeGrafter"/>
</dbReference>
<dbReference type="SMART" id="SM00046">
    <property type="entry name" value="DAGKc"/>
    <property type="match status" value="1"/>
</dbReference>
<dbReference type="EMBL" id="BABT02000028">
    <property type="protein sequence ID" value="GAA94119.1"/>
    <property type="molecule type" value="Genomic_DNA"/>
</dbReference>
<dbReference type="GO" id="GO:0016020">
    <property type="term" value="C:membrane"/>
    <property type="evidence" value="ECO:0007669"/>
    <property type="project" value="TreeGrafter"/>
</dbReference>
<evidence type="ECO:0000313" key="2">
    <source>
        <dbReference type="EMBL" id="GAA94119.1"/>
    </source>
</evidence>
<gene>
    <name evidence="2" type="primary">Mo00766</name>
    <name evidence="2" type="ORF">E5Q_00766</name>
</gene>
<dbReference type="Gene3D" id="3.40.50.10330">
    <property type="entry name" value="Probable inorganic polyphosphate/atp-NAD kinase, domain 1"/>
    <property type="match status" value="1"/>
</dbReference>
<proteinExistence type="predicted"/>
<protein>
    <recommendedName>
        <fullName evidence="1">DAGKc domain-containing protein</fullName>
    </recommendedName>
</protein>
<reference evidence="2 3" key="2">
    <citation type="journal article" date="2012" name="Open Biol.">
        <title>Characteristics of nucleosomes and linker DNA regions on the genome of the basidiomycete Mixia osmundae revealed by mono- and dinucleosome mapping.</title>
        <authorList>
            <person name="Nishida H."/>
            <person name="Kondo S."/>
            <person name="Matsumoto T."/>
            <person name="Suzuki Y."/>
            <person name="Yoshikawa H."/>
            <person name="Taylor T.D."/>
            <person name="Sugiyama J."/>
        </authorList>
    </citation>
    <scope>NUCLEOTIDE SEQUENCE [LARGE SCALE GENOMIC DNA]</scope>
    <source>
        <strain evidence="3">CBS 9802 / IAM 14324 / JCM 22182 / KY 12970</strain>
    </source>
</reference>